<evidence type="ECO:0000256" key="1">
    <source>
        <dbReference type="ARBA" id="ARBA00007513"/>
    </source>
</evidence>
<evidence type="ECO:0000313" key="9">
    <source>
        <dbReference type="Proteomes" id="UP000298663"/>
    </source>
</evidence>
<comment type="caution">
    <text evidence="8">The sequence shown here is derived from an EMBL/GenBank/DDBJ whole genome shotgun (WGS) entry which is preliminary data.</text>
</comment>
<dbReference type="EMBL" id="AZBU02000002">
    <property type="protein sequence ID" value="TKR93541.1"/>
    <property type="molecule type" value="Genomic_DNA"/>
</dbReference>
<dbReference type="InterPro" id="IPR012347">
    <property type="entry name" value="Ferritin-like"/>
</dbReference>
<dbReference type="GO" id="GO:0008199">
    <property type="term" value="F:ferric iron binding"/>
    <property type="evidence" value="ECO:0007669"/>
    <property type="project" value="InterPro"/>
</dbReference>
<keyword evidence="2 6" id="KW-0409">Iron storage</keyword>
<evidence type="ECO:0000313" key="8">
    <source>
        <dbReference type="EMBL" id="TKR93541.1"/>
    </source>
</evidence>
<dbReference type="InterPro" id="IPR014034">
    <property type="entry name" value="Ferritin_CS"/>
</dbReference>
<feature type="binding site" evidence="5">
    <location>
        <position position="118"/>
    </location>
    <ligand>
        <name>Fe cation</name>
        <dbReference type="ChEBI" id="CHEBI:24875"/>
        <label>1</label>
    </ligand>
</feature>
<comment type="similarity">
    <text evidence="1 6">Belongs to the ferritin family.</text>
</comment>
<accession>A0A4U5PBK1</accession>
<dbReference type="GO" id="GO:0004322">
    <property type="term" value="F:ferroxidase activity"/>
    <property type="evidence" value="ECO:0007669"/>
    <property type="project" value="UniProtKB-EC"/>
</dbReference>
<reference evidence="8 9" key="2">
    <citation type="journal article" date="2019" name="G3 (Bethesda)">
        <title>Hybrid Assembly of the Genome of the Entomopathogenic Nematode Steinernema carpocapsae Identifies the X-Chromosome.</title>
        <authorList>
            <person name="Serra L."/>
            <person name="Macchietto M."/>
            <person name="Macias-Munoz A."/>
            <person name="McGill C.J."/>
            <person name="Rodriguez I.M."/>
            <person name="Rodriguez B."/>
            <person name="Murad R."/>
            <person name="Mortazavi A."/>
        </authorList>
    </citation>
    <scope>NUCLEOTIDE SEQUENCE [LARGE SCALE GENOMIC DNA]</scope>
    <source>
        <strain evidence="8 9">ALL</strain>
    </source>
</reference>
<comment type="catalytic activity">
    <reaction evidence="6">
        <text>4 Fe(2+) + O2 + 4 H(+) = 4 Fe(3+) + 2 H2O</text>
        <dbReference type="Rhea" id="RHEA:11148"/>
        <dbReference type="ChEBI" id="CHEBI:15377"/>
        <dbReference type="ChEBI" id="CHEBI:15378"/>
        <dbReference type="ChEBI" id="CHEBI:15379"/>
        <dbReference type="ChEBI" id="CHEBI:29033"/>
        <dbReference type="ChEBI" id="CHEBI:29034"/>
        <dbReference type="EC" id="1.16.3.1"/>
    </reaction>
</comment>
<dbReference type="PROSITE" id="PS50905">
    <property type="entry name" value="FERRITIN_LIKE"/>
    <property type="match status" value="1"/>
</dbReference>
<dbReference type="OrthoDB" id="186462at2759"/>
<feature type="binding site" evidence="5">
    <location>
        <position position="194"/>
    </location>
    <ligand>
        <name>Fe cation</name>
        <dbReference type="ChEBI" id="CHEBI:24875"/>
        <label>1</label>
    </ligand>
</feature>
<name>A0A4U5PBK1_STECR</name>
<dbReference type="AlphaFoldDB" id="A0A4U5PBK1"/>
<dbReference type="GO" id="GO:0006826">
    <property type="term" value="P:iron ion transport"/>
    <property type="evidence" value="ECO:0007669"/>
    <property type="project" value="InterPro"/>
</dbReference>
<dbReference type="PANTHER" id="PTHR11431:SF75">
    <property type="entry name" value="FERRITIN"/>
    <property type="match status" value="1"/>
</dbReference>
<feature type="binding site" evidence="5">
    <location>
        <position position="80"/>
    </location>
    <ligand>
        <name>Fe cation</name>
        <dbReference type="ChEBI" id="CHEBI:24875"/>
        <label>1</label>
    </ligand>
</feature>
<dbReference type="FunFam" id="1.20.1260.10:FF:000002">
    <property type="entry name" value="Ferritin, mitochondrial"/>
    <property type="match status" value="1"/>
</dbReference>
<protein>
    <recommendedName>
        <fullName evidence="6">Ferritin</fullName>
        <ecNumber evidence="6">1.16.3.1</ecNumber>
    </recommendedName>
</protein>
<keyword evidence="4 5" id="KW-0408">Iron</keyword>
<gene>
    <name evidence="8" type="ORF">L596_007973</name>
</gene>
<evidence type="ECO:0000259" key="7">
    <source>
        <dbReference type="PROSITE" id="PS50905"/>
    </source>
</evidence>
<keyword evidence="6" id="KW-0560">Oxidoreductase</keyword>
<dbReference type="GO" id="GO:0008198">
    <property type="term" value="F:ferrous iron binding"/>
    <property type="evidence" value="ECO:0007669"/>
    <property type="project" value="TreeGrafter"/>
</dbReference>
<evidence type="ECO:0000256" key="6">
    <source>
        <dbReference type="RuleBase" id="RU361145"/>
    </source>
</evidence>
<dbReference type="InterPro" id="IPR008331">
    <property type="entry name" value="Ferritin_DPS_dom"/>
</dbReference>
<dbReference type="CDD" id="cd01056">
    <property type="entry name" value="Euk_Ferritin"/>
    <property type="match status" value="1"/>
</dbReference>
<dbReference type="GO" id="GO:0005737">
    <property type="term" value="C:cytoplasm"/>
    <property type="evidence" value="ECO:0007669"/>
    <property type="project" value="TreeGrafter"/>
</dbReference>
<reference evidence="8 9" key="1">
    <citation type="journal article" date="2015" name="Genome Biol.">
        <title>Comparative genomics of Steinernema reveals deeply conserved gene regulatory networks.</title>
        <authorList>
            <person name="Dillman A.R."/>
            <person name="Macchietto M."/>
            <person name="Porter C.F."/>
            <person name="Rogers A."/>
            <person name="Williams B."/>
            <person name="Antoshechkin I."/>
            <person name="Lee M.M."/>
            <person name="Goodwin Z."/>
            <person name="Lu X."/>
            <person name="Lewis E.E."/>
            <person name="Goodrich-Blair H."/>
            <person name="Stock S.P."/>
            <person name="Adams B.J."/>
            <person name="Sternberg P.W."/>
            <person name="Mortazavi A."/>
        </authorList>
    </citation>
    <scope>NUCLEOTIDE SEQUENCE [LARGE SCALE GENOMIC DNA]</scope>
    <source>
        <strain evidence="8 9">ALL</strain>
    </source>
</reference>
<comment type="function">
    <text evidence="6">Stores iron in a soluble, non-toxic, readily available form. Important for iron homeostasis. Iron is taken up in the ferrous form and deposited as ferric hydroxides after oxidation.</text>
</comment>
<evidence type="ECO:0000256" key="5">
    <source>
        <dbReference type="PIRSR" id="PIRSR601519-1"/>
    </source>
</evidence>
<dbReference type="Proteomes" id="UP000298663">
    <property type="component" value="Unassembled WGS sequence"/>
</dbReference>
<dbReference type="InterPro" id="IPR009040">
    <property type="entry name" value="Ferritin-like_diiron"/>
</dbReference>
<dbReference type="PROSITE" id="PS00204">
    <property type="entry name" value="FERRITIN_2"/>
    <property type="match status" value="1"/>
</dbReference>
<dbReference type="STRING" id="34508.A0A4U5PBK1"/>
<dbReference type="SUPFAM" id="SSF47240">
    <property type="entry name" value="Ferritin-like"/>
    <property type="match status" value="1"/>
</dbReference>
<keyword evidence="9" id="KW-1185">Reference proteome</keyword>
<dbReference type="GO" id="GO:0006879">
    <property type="term" value="P:intracellular iron ion homeostasis"/>
    <property type="evidence" value="ECO:0007669"/>
    <property type="project" value="UniProtKB-KW"/>
</dbReference>
<evidence type="ECO:0000256" key="4">
    <source>
        <dbReference type="ARBA" id="ARBA00023004"/>
    </source>
</evidence>
<sequence length="227" mass="25860">MASERRRQCRRGHCSCRLAARESLRTLAGLPSVCFSFSTLLSAATQLNSINMAAQEGGSLVRQNYTNEVEAAVNKQINIELYASYVYLSMSFYFDRDDIALSNISKWMKKQSDEEREHAMMLMKFQNTRGGRIVLQNVTKPDKDEWGNALSAFEAALALEKFNNQSLLELHAIAGNNNDAQMCDFLEDKYLREQVESIEEIAKFITNLKRVGPGLGEYMFDKEHFDD</sequence>
<evidence type="ECO:0000256" key="2">
    <source>
        <dbReference type="ARBA" id="ARBA00022434"/>
    </source>
</evidence>
<feature type="binding site" evidence="5">
    <location>
        <position position="115"/>
    </location>
    <ligand>
        <name>Fe cation</name>
        <dbReference type="ChEBI" id="CHEBI:24875"/>
        <label>1</label>
    </ligand>
</feature>
<proteinExistence type="inferred from homology"/>
<dbReference type="InterPro" id="IPR001519">
    <property type="entry name" value="Ferritin"/>
</dbReference>
<feature type="domain" description="Ferritin-like diiron" evidence="7">
    <location>
        <begin position="63"/>
        <end position="212"/>
    </location>
</feature>
<dbReference type="Pfam" id="PF00210">
    <property type="entry name" value="Ferritin"/>
    <property type="match status" value="1"/>
</dbReference>
<dbReference type="Gene3D" id="1.20.1260.10">
    <property type="match status" value="1"/>
</dbReference>
<feature type="binding site" evidence="5">
    <location>
        <position position="160"/>
    </location>
    <ligand>
        <name>Fe cation</name>
        <dbReference type="ChEBI" id="CHEBI:24875"/>
        <label>1</label>
    </ligand>
</feature>
<dbReference type="PANTHER" id="PTHR11431">
    <property type="entry name" value="FERRITIN"/>
    <property type="match status" value="1"/>
</dbReference>
<dbReference type="EC" id="1.16.3.1" evidence="6"/>
<dbReference type="InterPro" id="IPR009078">
    <property type="entry name" value="Ferritin-like_SF"/>
</dbReference>
<evidence type="ECO:0000256" key="3">
    <source>
        <dbReference type="ARBA" id="ARBA00022723"/>
    </source>
</evidence>
<keyword evidence="3 5" id="KW-0479">Metal-binding</keyword>
<organism evidence="8 9">
    <name type="scientific">Steinernema carpocapsae</name>
    <name type="common">Entomopathogenic nematode</name>
    <dbReference type="NCBI Taxonomy" id="34508"/>
    <lineage>
        <taxon>Eukaryota</taxon>
        <taxon>Metazoa</taxon>
        <taxon>Ecdysozoa</taxon>
        <taxon>Nematoda</taxon>
        <taxon>Chromadorea</taxon>
        <taxon>Rhabditida</taxon>
        <taxon>Tylenchina</taxon>
        <taxon>Panagrolaimomorpha</taxon>
        <taxon>Strongyloidoidea</taxon>
        <taxon>Steinernematidae</taxon>
        <taxon>Steinernema</taxon>
    </lineage>
</organism>